<dbReference type="CDD" id="cd09274">
    <property type="entry name" value="RNase_HI_RT_Ty3"/>
    <property type="match status" value="1"/>
</dbReference>
<dbReference type="Proteomes" id="UP000327044">
    <property type="component" value="Unassembled WGS sequence"/>
</dbReference>
<dbReference type="InterPro" id="IPR043502">
    <property type="entry name" value="DNA/RNA_pol_sf"/>
</dbReference>
<keyword evidence="4" id="KW-0540">Nuclease</keyword>
<evidence type="ECO:0000259" key="10">
    <source>
        <dbReference type="PROSITE" id="PS50994"/>
    </source>
</evidence>
<dbReference type="Gene3D" id="3.30.420.10">
    <property type="entry name" value="Ribonuclease H-like superfamily/Ribonuclease H"/>
    <property type="match status" value="1"/>
</dbReference>
<dbReference type="GO" id="GO:0003964">
    <property type="term" value="F:RNA-directed DNA polymerase activity"/>
    <property type="evidence" value="ECO:0007669"/>
    <property type="project" value="UniProtKB-KW"/>
</dbReference>
<dbReference type="CDD" id="cd01647">
    <property type="entry name" value="RT_LTR"/>
    <property type="match status" value="1"/>
</dbReference>
<dbReference type="PANTHER" id="PTHR37984:SF5">
    <property type="entry name" value="PROTEIN NYNRIN-LIKE"/>
    <property type="match status" value="1"/>
</dbReference>
<reference evidence="11 12" key="1">
    <citation type="journal article" date="2018" name="Elife">
        <title>Firefly genomes illuminate parallel origins of bioluminescence in beetles.</title>
        <authorList>
            <person name="Fallon T.R."/>
            <person name="Lower S.E."/>
            <person name="Chang C.H."/>
            <person name="Bessho-Uehara M."/>
            <person name="Martin G.J."/>
            <person name="Bewick A.J."/>
            <person name="Behringer M."/>
            <person name="Debat H.J."/>
            <person name="Wong I."/>
            <person name="Day J.C."/>
            <person name="Suvorov A."/>
            <person name="Silva C.J."/>
            <person name="Stanger-Hall K.F."/>
            <person name="Hall D.W."/>
            <person name="Schmitz R.J."/>
            <person name="Nelson D.R."/>
            <person name="Lewis S.M."/>
            <person name="Shigenobu S."/>
            <person name="Bybee S.M."/>
            <person name="Larracuente A.M."/>
            <person name="Oba Y."/>
            <person name="Weng J.K."/>
        </authorList>
    </citation>
    <scope>NUCLEOTIDE SEQUENCE [LARGE SCALE GENOMIC DNA]</scope>
    <source>
        <strain evidence="11">1611_PpyrPB1</strain>
        <tissue evidence="11">Whole body</tissue>
    </source>
</reference>
<dbReference type="GO" id="GO:0004519">
    <property type="term" value="F:endonuclease activity"/>
    <property type="evidence" value="ECO:0007669"/>
    <property type="project" value="UniProtKB-KW"/>
</dbReference>
<dbReference type="InterPro" id="IPR050951">
    <property type="entry name" value="Retrovirus_Pol_polyprotein"/>
</dbReference>
<dbReference type="InterPro" id="IPR021109">
    <property type="entry name" value="Peptidase_aspartic_dom_sf"/>
</dbReference>
<keyword evidence="3" id="KW-0548">Nucleotidyltransferase</keyword>
<evidence type="ECO:0000256" key="8">
    <source>
        <dbReference type="SAM" id="MobiDB-lite"/>
    </source>
</evidence>
<dbReference type="Gene3D" id="3.10.10.10">
    <property type="entry name" value="HIV Type 1 Reverse Transcriptase, subunit A, domain 1"/>
    <property type="match status" value="1"/>
</dbReference>
<feature type="domain" description="Reverse transcriptase" evidence="9">
    <location>
        <begin position="189"/>
        <end position="368"/>
    </location>
</feature>
<evidence type="ECO:0000256" key="5">
    <source>
        <dbReference type="ARBA" id="ARBA00022759"/>
    </source>
</evidence>
<dbReference type="SUPFAM" id="SSF50630">
    <property type="entry name" value="Acid proteases"/>
    <property type="match status" value="1"/>
</dbReference>
<dbReference type="Pfam" id="PF00078">
    <property type="entry name" value="RVT_1"/>
    <property type="match status" value="1"/>
</dbReference>
<accession>A0A5N4AYH8</accession>
<organism evidence="11 12">
    <name type="scientific">Photinus pyralis</name>
    <name type="common">Common eastern firefly</name>
    <name type="synonym">Lampyris pyralis</name>
    <dbReference type="NCBI Taxonomy" id="7054"/>
    <lineage>
        <taxon>Eukaryota</taxon>
        <taxon>Metazoa</taxon>
        <taxon>Ecdysozoa</taxon>
        <taxon>Arthropoda</taxon>
        <taxon>Hexapoda</taxon>
        <taxon>Insecta</taxon>
        <taxon>Pterygota</taxon>
        <taxon>Neoptera</taxon>
        <taxon>Endopterygota</taxon>
        <taxon>Coleoptera</taxon>
        <taxon>Polyphaga</taxon>
        <taxon>Elateriformia</taxon>
        <taxon>Elateroidea</taxon>
        <taxon>Lampyridae</taxon>
        <taxon>Lampyrinae</taxon>
        <taxon>Photinus</taxon>
    </lineage>
</organism>
<dbReference type="PANTHER" id="PTHR37984">
    <property type="entry name" value="PROTEIN CBG26694"/>
    <property type="match status" value="1"/>
</dbReference>
<dbReference type="FunFam" id="3.30.70.270:FF:000003">
    <property type="entry name" value="Transposon Ty3-G Gag-Pol polyprotein"/>
    <property type="match status" value="1"/>
</dbReference>
<dbReference type="InterPro" id="IPR043128">
    <property type="entry name" value="Rev_trsase/Diguanyl_cyclase"/>
</dbReference>
<dbReference type="InParanoid" id="A0A5N4AYH8"/>
<dbReference type="PROSITE" id="PS50878">
    <property type="entry name" value="RT_POL"/>
    <property type="match status" value="1"/>
</dbReference>
<keyword evidence="5" id="KW-0255">Endonuclease</keyword>
<feature type="domain" description="Integrase catalytic" evidence="10">
    <location>
        <begin position="745"/>
        <end position="898"/>
    </location>
</feature>
<evidence type="ECO:0000256" key="2">
    <source>
        <dbReference type="ARBA" id="ARBA00022679"/>
    </source>
</evidence>
<dbReference type="EMBL" id="VVIM01000002">
    <property type="protein sequence ID" value="KAB0802220.1"/>
    <property type="molecule type" value="Genomic_DNA"/>
</dbReference>
<dbReference type="Gene3D" id="3.30.70.270">
    <property type="match status" value="2"/>
</dbReference>
<dbReference type="GO" id="GO:0003676">
    <property type="term" value="F:nucleic acid binding"/>
    <property type="evidence" value="ECO:0007669"/>
    <property type="project" value="InterPro"/>
</dbReference>
<dbReference type="Gene3D" id="2.40.70.10">
    <property type="entry name" value="Acid Proteases"/>
    <property type="match status" value="1"/>
</dbReference>
<dbReference type="GO" id="GO:0015074">
    <property type="term" value="P:DNA integration"/>
    <property type="evidence" value="ECO:0007669"/>
    <property type="project" value="InterPro"/>
</dbReference>
<dbReference type="InterPro" id="IPR001584">
    <property type="entry name" value="Integrase_cat-core"/>
</dbReference>
<keyword evidence="6" id="KW-0695">RNA-directed DNA polymerase</keyword>
<feature type="compositionally biased region" description="Polar residues" evidence="8">
    <location>
        <begin position="1042"/>
        <end position="1051"/>
    </location>
</feature>
<protein>
    <recommendedName>
        <fullName evidence="1">RNA-directed DNA polymerase</fullName>
        <ecNumber evidence="1">2.7.7.49</ecNumber>
    </recommendedName>
</protein>
<comment type="caution">
    <text evidence="11">The sequence shown here is derived from an EMBL/GenBank/DDBJ whole genome shotgun (WGS) entry which is preliminary data.</text>
</comment>
<dbReference type="GO" id="GO:0042575">
    <property type="term" value="C:DNA polymerase complex"/>
    <property type="evidence" value="ECO:0007669"/>
    <property type="project" value="UniProtKB-ARBA"/>
</dbReference>
<dbReference type="Gene3D" id="1.10.340.70">
    <property type="match status" value="1"/>
</dbReference>
<dbReference type="FunFam" id="3.30.420.10:FF:000063">
    <property type="entry name" value="Retrovirus-related Pol polyprotein from transposon 297-like Protein"/>
    <property type="match status" value="1"/>
</dbReference>
<evidence type="ECO:0000256" key="4">
    <source>
        <dbReference type="ARBA" id="ARBA00022722"/>
    </source>
</evidence>
<dbReference type="PROSITE" id="PS50994">
    <property type="entry name" value="INTEGRASE"/>
    <property type="match status" value="1"/>
</dbReference>
<feature type="compositionally biased region" description="Basic residues" evidence="8">
    <location>
        <begin position="1057"/>
        <end position="1069"/>
    </location>
</feature>
<dbReference type="EC" id="2.7.7.49" evidence="1"/>
<dbReference type="Pfam" id="PF17921">
    <property type="entry name" value="Integrase_H2C2"/>
    <property type="match status" value="1"/>
</dbReference>
<dbReference type="FunFam" id="3.30.70.270:FF:000020">
    <property type="entry name" value="Transposon Tf2-6 polyprotein-like Protein"/>
    <property type="match status" value="1"/>
</dbReference>
<name>A0A5N4AYH8_PHOPY</name>
<dbReference type="InterPro" id="IPR012337">
    <property type="entry name" value="RNaseH-like_sf"/>
</dbReference>
<gene>
    <name evidence="11" type="ORF">PPYR_04406</name>
</gene>
<feature type="region of interest" description="Disordered" evidence="8">
    <location>
        <begin position="979"/>
        <end position="1005"/>
    </location>
</feature>
<dbReference type="AlphaFoldDB" id="A0A5N4AYH8"/>
<dbReference type="Pfam" id="PF00665">
    <property type="entry name" value="rve"/>
    <property type="match status" value="1"/>
</dbReference>
<feature type="compositionally biased region" description="Low complexity" evidence="8">
    <location>
        <begin position="980"/>
        <end position="1002"/>
    </location>
</feature>
<keyword evidence="7" id="KW-0511">Multifunctional enzyme</keyword>
<dbReference type="Pfam" id="PF17919">
    <property type="entry name" value="RT_RNaseH_2"/>
    <property type="match status" value="1"/>
</dbReference>
<dbReference type="InterPro" id="IPR036397">
    <property type="entry name" value="RNaseH_sf"/>
</dbReference>
<dbReference type="InterPro" id="IPR000477">
    <property type="entry name" value="RT_dom"/>
</dbReference>
<keyword evidence="5" id="KW-0378">Hydrolase</keyword>
<dbReference type="SUPFAM" id="SSF53098">
    <property type="entry name" value="Ribonuclease H-like"/>
    <property type="match status" value="1"/>
</dbReference>
<keyword evidence="12" id="KW-1185">Reference proteome</keyword>
<evidence type="ECO:0000259" key="9">
    <source>
        <dbReference type="PROSITE" id="PS50878"/>
    </source>
</evidence>
<feature type="region of interest" description="Disordered" evidence="8">
    <location>
        <begin position="1023"/>
        <end position="1069"/>
    </location>
</feature>
<proteinExistence type="predicted"/>
<evidence type="ECO:0000256" key="6">
    <source>
        <dbReference type="ARBA" id="ARBA00022918"/>
    </source>
</evidence>
<sequence length="1069" mass="121908">MSKQMINVNIDGHDIKMELDTGAPCAIMSKQCLDSINPNLPLKKSDRQFSSYTKHSINCIGITSVRVTVGKTSRTLDLYVVEENYDSLFGREWIRAFVNEINFIQLFSSRDQLHTISSKVPQLSREQQQQISNLLSQYDDIFSNTAGKLSGPPAQVHLKADAAPVFVRAREIPLALRSIYAKEIDDKIAAGFFERVDYSEWASPTHVVVKKNGNIRITGNYKPTVNPRMIIDEHPIPKAEHIFARMKHSKLFCHLDITDAYTHLAVDDKFREVLTLNTPTHGLIRPTRAIYGAANIPAIWQRRMETVLKDLLNVVNFFDDILVFAESFEQLLRTLQATLDRMRQHGLRLNRSKCVFATNSVEFLGHKIDERGIHKSDSHIRAIRDAPKPSTPEELELFIGKATYYNHFIPDLATISRPLRDMLLAESFTWTPEATQAYNELKNILISPQVLMPYDPSLPLVLATDASKMGLGAVLSHRLSNGVERPIAYASRTLSLTEQRYPQMDKEALAIVWAVDKFFYYIYARHFVLITDHKPLAQILQPTKSLPVLCISRMANYADYLSHFNFDVQYKPTKLNTNADYCSRLPVTTTHKSTHAVSSIVLEREEEEDGFDNFTLNQIKQLPVRAKDISRESRKDDHLGKIVQLLERGRNLGRYGYKAPEKNYTLSGGCLLFEHRVVIPPIFRQPILNDLHAAHVGIVKMKGIARSFVYWPGIDGEIEQVAKSCNECAKHAHVPPRFREHHWEYPKGPWERVHIDYAGPVAGMMLLILVDAYSKWVEVKVTASTTASSTITILDELFATYGAPVTIVSDNGPQFTSEEFKQFLQWSGVKYHKLSAPYHPSTNGQAERFVQSVKDALKAMGTNRDTLKSNLNEFLRQYRKAPNATTGQQPSLLFLGRVIRSRLDLVRPEDTYTRMTERNRNSFNPSFREFQPNHLVYFLSGNPRLDKWLPGRIITRLGDLHYEIDFEGKRFKRHIDQIRSCQQTTSQSSNQSMTTSSSDNSSAQRRVHFYNKPELVPERAAELPEAQAVAIPPGSPAVPQRQEFQAATLPQTERRSTRIRHAPRRYSPD</sequence>
<evidence type="ECO:0000313" key="12">
    <source>
        <dbReference type="Proteomes" id="UP000327044"/>
    </source>
</evidence>
<dbReference type="InterPro" id="IPR041577">
    <property type="entry name" value="RT_RNaseH_2"/>
</dbReference>
<dbReference type="SUPFAM" id="SSF56672">
    <property type="entry name" value="DNA/RNA polymerases"/>
    <property type="match status" value="1"/>
</dbReference>
<dbReference type="InterPro" id="IPR041588">
    <property type="entry name" value="Integrase_H2C2"/>
</dbReference>
<dbReference type="FunFam" id="3.10.20.370:FF:000001">
    <property type="entry name" value="Retrovirus-related Pol polyprotein from transposon 17.6-like protein"/>
    <property type="match status" value="1"/>
</dbReference>
<evidence type="ECO:0000256" key="3">
    <source>
        <dbReference type="ARBA" id="ARBA00022695"/>
    </source>
</evidence>
<evidence type="ECO:0000256" key="7">
    <source>
        <dbReference type="ARBA" id="ARBA00023268"/>
    </source>
</evidence>
<evidence type="ECO:0000256" key="1">
    <source>
        <dbReference type="ARBA" id="ARBA00012493"/>
    </source>
</evidence>
<keyword evidence="2" id="KW-0808">Transferase</keyword>
<evidence type="ECO:0000313" key="11">
    <source>
        <dbReference type="EMBL" id="KAB0802220.1"/>
    </source>
</evidence>